<dbReference type="EMBL" id="MXAL01000016">
    <property type="protein sequence ID" value="OWF31952.1"/>
    <property type="molecule type" value="Genomic_DNA"/>
</dbReference>
<proteinExistence type="predicted"/>
<gene>
    <name evidence="1" type="ORF">LKACC12383_02566</name>
</gene>
<name>A0A210P661_9LACO</name>
<comment type="caution">
    <text evidence="1">The sequence shown here is derived from an EMBL/GenBank/DDBJ whole genome shotgun (WGS) entry which is preliminary data.</text>
</comment>
<dbReference type="RefSeq" id="WP_054642064.1">
    <property type="nucleotide sequence ID" value="NZ_LNUB01000002.1"/>
</dbReference>
<protein>
    <submittedName>
        <fullName evidence="1">Uncharacterized protein</fullName>
    </submittedName>
</protein>
<dbReference type="Proteomes" id="UP000196649">
    <property type="component" value="Unassembled WGS sequence"/>
</dbReference>
<accession>A0A210P661</accession>
<evidence type="ECO:0000313" key="1">
    <source>
        <dbReference type="EMBL" id="OWF31952.1"/>
    </source>
</evidence>
<dbReference type="AlphaFoldDB" id="A0A210P661"/>
<reference evidence="1 2" key="1">
    <citation type="submission" date="2017-03" db="EMBL/GenBank/DDBJ databases">
        <title>Genome sequence of Lactobacillus kimchii KACC 12383.</title>
        <authorList>
            <person name="Chun J."/>
        </authorList>
    </citation>
    <scope>NUCLEOTIDE SEQUENCE [LARGE SCALE GENOMIC DNA]</scope>
    <source>
        <strain evidence="1 2">KACC 12383</strain>
    </source>
</reference>
<sequence length="62" mass="7328">MVTISEHVNRVIMASIHYRNRQLLFHWIMSDCNREKYHEAARKLEQQKNALLSAISKGAYIN</sequence>
<organism evidence="1 2">
    <name type="scientific">Companilactobacillus kimchii</name>
    <dbReference type="NCBI Taxonomy" id="2801452"/>
    <lineage>
        <taxon>Bacteria</taxon>
        <taxon>Bacillati</taxon>
        <taxon>Bacillota</taxon>
        <taxon>Bacilli</taxon>
        <taxon>Lactobacillales</taxon>
        <taxon>Lactobacillaceae</taxon>
        <taxon>Companilactobacillus</taxon>
    </lineage>
</organism>
<evidence type="ECO:0000313" key="2">
    <source>
        <dbReference type="Proteomes" id="UP000196649"/>
    </source>
</evidence>